<dbReference type="Proteomes" id="UP000275012">
    <property type="component" value="Unassembled WGS sequence"/>
</dbReference>
<dbReference type="InterPro" id="IPR017208">
    <property type="entry name" value="UCP037442_abhydr"/>
</dbReference>
<dbReference type="GO" id="GO:0016787">
    <property type="term" value="F:hydrolase activity"/>
    <property type="evidence" value="ECO:0007669"/>
    <property type="project" value="UniProtKB-KW"/>
</dbReference>
<dbReference type="SUPFAM" id="SSF53474">
    <property type="entry name" value="alpha/beta-Hydrolases"/>
    <property type="match status" value="1"/>
</dbReference>
<keyword evidence="2" id="KW-0378">Hydrolase</keyword>
<evidence type="ECO:0000259" key="1">
    <source>
        <dbReference type="Pfam" id="PF12146"/>
    </source>
</evidence>
<dbReference type="OrthoDB" id="9785076at2"/>
<protein>
    <submittedName>
        <fullName evidence="2">Alpha/beta fold hydrolase</fullName>
    </submittedName>
</protein>
<evidence type="ECO:0000313" key="2">
    <source>
        <dbReference type="EMBL" id="RMH93023.1"/>
    </source>
</evidence>
<name>A0A3M2HYU9_9GAMM</name>
<comment type="caution">
    <text evidence="2">The sequence shown here is derived from an EMBL/GenBank/DDBJ whole genome shotgun (WGS) entry which is preliminary data.</text>
</comment>
<dbReference type="AlphaFoldDB" id="A0A3M2HYU9"/>
<reference evidence="2 3" key="1">
    <citation type="submission" date="2018-10" db="EMBL/GenBank/DDBJ databases">
        <title>Proposal of Lysobacter pythonis sp. nov. isolated from royal pythons (Python regius).</title>
        <authorList>
            <person name="Hans-Juergen B."/>
            <person name="Huptas C."/>
            <person name="Sandra B."/>
            <person name="Igor L."/>
            <person name="Joachim S."/>
            <person name="Siegfried S."/>
            <person name="Mareike W."/>
            <person name="Peter K."/>
        </authorList>
    </citation>
    <scope>NUCLEOTIDE SEQUENCE [LARGE SCALE GENOMIC DNA]</scope>
    <source>
        <strain evidence="2 3">4284/11</strain>
    </source>
</reference>
<evidence type="ECO:0000313" key="3">
    <source>
        <dbReference type="Proteomes" id="UP000275012"/>
    </source>
</evidence>
<dbReference type="InterPro" id="IPR029058">
    <property type="entry name" value="AB_hydrolase_fold"/>
</dbReference>
<organism evidence="2 3">
    <name type="scientific">Solilutibacter pythonis</name>
    <dbReference type="NCBI Taxonomy" id="2483112"/>
    <lineage>
        <taxon>Bacteria</taxon>
        <taxon>Pseudomonadati</taxon>
        <taxon>Pseudomonadota</taxon>
        <taxon>Gammaproteobacteria</taxon>
        <taxon>Lysobacterales</taxon>
        <taxon>Lysobacteraceae</taxon>
        <taxon>Solilutibacter</taxon>
    </lineage>
</organism>
<dbReference type="InterPro" id="IPR022742">
    <property type="entry name" value="Hydrolase_4"/>
</dbReference>
<accession>A0A3M2HYU9</accession>
<dbReference type="PIRSF" id="PIRSF037442">
    <property type="entry name" value="UCP037442_abhydr"/>
    <property type="match status" value="1"/>
</dbReference>
<keyword evidence="3" id="KW-1185">Reference proteome</keyword>
<gene>
    <name evidence="2" type="ORF">EBB59_07340</name>
</gene>
<proteinExistence type="predicted"/>
<dbReference type="EMBL" id="RFLY01000008">
    <property type="protein sequence ID" value="RMH93023.1"/>
    <property type="molecule type" value="Genomic_DNA"/>
</dbReference>
<feature type="domain" description="Serine aminopeptidase S33" evidence="1">
    <location>
        <begin position="27"/>
        <end position="163"/>
    </location>
</feature>
<sequence length="281" mass="30569">MNIDTRETPLDSADGHRWILRARIPPAPRAALLWSPALGVAARHYPPFADALAARGIATFLHEWRGHGSSSVRAGHDMDWAYRELLEQDLPVSQASVRATLPGLPLILGGHSLGGQISACRLALAPDSASRLWLIGSGAPFPAAFGLRLRLLLPLAFRLTPWLAKRFGALPGRRIGFGGREAHGVMRDWAGTGRASAYRIASLGRDLTPVMPRVQAPIDAVVLEHDWYAPENSLRALTGHLGGRLRVHHLGDAELPGHADHFRWMRTPEAVAKALAESLPY</sequence>
<dbReference type="Gene3D" id="3.40.50.1820">
    <property type="entry name" value="alpha/beta hydrolase"/>
    <property type="match status" value="1"/>
</dbReference>
<dbReference type="RefSeq" id="WP_122101496.1">
    <property type="nucleotide sequence ID" value="NZ_RFLY01000008.1"/>
</dbReference>
<dbReference type="Pfam" id="PF12146">
    <property type="entry name" value="Hydrolase_4"/>
    <property type="match status" value="1"/>
</dbReference>